<reference evidence="3" key="1">
    <citation type="journal article" date="2017" name="Nat. Microbiol.">
        <title>Global analysis of biosynthetic gene clusters reveals vast potential of secondary metabolite production in Penicillium species.</title>
        <authorList>
            <person name="Nielsen J.C."/>
            <person name="Grijseels S."/>
            <person name="Prigent S."/>
            <person name="Ji B."/>
            <person name="Dainat J."/>
            <person name="Nielsen K.F."/>
            <person name="Frisvad J.C."/>
            <person name="Workman M."/>
            <person name="Nielsen J."/>
        </authorList>
    </citation>
    <scope>NUCLEOTIDE SEQUENCE [LARGE SCALE GENOMIC DNA]</scope>
    <source>
        <strain evidence="3">IBT 4502</strain>
    </source>
</reference>
<keyword evidence="3" id="KW-1185">Reference proteome</keyword>
<evidence type="ECO:0000313" key="3">
    <source>
        <dbReference type="Proteomes" id="UP000191408"/>
    </source>
</evidence>
<accession>A0A1V6N8G6</accession>
<proteinExistence type="predicted"/>
<feature type="region of interest" description="Disordered" evidence="1">
    <location>
        <begin position="37"/>
        <end position="70"/>
    </location>
</feature>
<dbReference type="EMBL" id="MDYM01000019">
    <property type="protein sequence ID" value="OQD60964.1"/>
    <property type="molecule type" value="Genomic_DNA"/>
</dbReference>
<organism evidence="2 3">
    <name type="scientific">Penicillium polonicum</name>
    <dbReference type="NCBI Taxonomy" id="60169"/>
    <lineage>
        <taxon>Eukaryota</taxon>
        <taxon>Fungi</taxon>
        <taxon>Dikarya</taxon>
        <taxon>Ascomycota</taxon>
        <taxon>Pezizomycotina</taxon>
        <taxon>Eurotiomycetes</taxon>
        <taxon>Eurotiomycetidae</taxon>
        <taxon>Eurotiales</taxon>
        <taxon>Aspergillaceae</taxon>
        <taxon>Penicillium</taxon>
    </lineage>
</organism>
<protein>
    <submittedName>
        <fullName evidence="2">Uncharacterized protein</fullName>
    </submittedName>
</protein>
<evidence type="ECO:0000313" key="2">
    <source>
        <dbReference type="EMBL" id="OQD60964.1"/>
    </source>
</evidence>
<evidence type="ECO:0000256" key="1">
    <source>
        <dbReference type="SAM" id="MobiDB-lite"/>
    </source>
</evidence>
<feature type="compositionally biased region" description="Polar residues" evidence="1">
    <location>
        <begin position="48"/>
        <end position="63"/>
    </location>
</feature>
<dbReference type="AlphaFoldDB" id="A0A1V6N8G6"/>
<gene>
    <name evidence="2" type="ORF">PENPOL_c019G09179</name>
</gene>
<sequence>MSTIRYSNTYELTKYYRSVFSKFSPVARQEMLKALERPTFSESKKQSAKPNKQSARLQKQSARLQKPEEDDVSKLVKSLRLEPSAYFGRVKKVEGLTQHELSLIEDMLSTRKMEKRSCTRVMQSSLA</sequence>
<dbReference type="Proteomes" id="UP000191408">
    <property type="component" value="Unassembled WGS sequence"/>
</dbReference>
<comment type="caution">
    <text evidence="2">The sequence shown here is derived from an EMBL/GenBank/DDBJ whole genome shotgun (WGS) entry which is preliminary data.</text>
</comment>
<name>A0A1V6N8G6_PENPO</name>